<evidence type="ECO:0000256" key="5">
    <source>
        <dbReference type="ARBA" id="ARBA00023004"/>
    </source>
</evidence>
<dbReference type="CDD" id="cd24133">
    <property type="entry name" value="ASKHA_NBD_TsaD_bac"/>
    <property type="match status" value="1"/>
</dbReference>
<keyword evidence="5 8" id="KW-0408">Iron</keyword>
<evidence type="ECO:0000256" key="8">
    <source>
        <dbReference type="HAMAP-Rule" id="MF_01445"/>
    </source>
</evidence>
<dbReference type="Gene3D" id="3.30.420.40">
    <property type="match status" value="2"/>
</dbReference>
<dbReference type="STRING" id="1802583.A2311_00780"/>
<feature type="binding site" evidence="8">
    <location>
        <position position="281"/>
    </location>
    <ligand>
        <name>substrate</name>
    </ligand>
</feature>
<dbReference type="PROSITE" id="PS01016">
    <property type="entry name" value="GLYCOPROTEASE"/>
    <property type="match status" value="1"/>
</dbReference>
<dbReference type="NCBIfam" id="TIGR03723">
    <property type="entry name" value="T6A_TsaD_YgjD"/>
    <property type="match status" value="1"/>
</dbReference>
<comment type="similarity">
    <text evidence="8">Belongs to the KAE1 / TsaD family.</text>
</comment>
<evidence type="ECO:0000256" key="2">
    <source>
        <dbReference type="ARBA" id="ARBA00022679"/>
    </source>
</evidence>
<evidence type="ECO:0000256" key="1">
    <source>
        <dbReference type="ARBA" id="ARBA00022490"/>
    </source>
</evidence>
<dbReference type="AlphaFoldDB" id="A0A1F4TJJ7"/>
<keyword evidence="3 8" id="KW-0819">tRNA processing</keyword>
<dbReference type="InterPro" id="IPR022450">
    <property type="entry name" value="TsaD"/>
</dbReference>
<dbReference type="InterPro" id="IPR017861">
    <property type="entry name" value="KAE1/TsaD"/>
</dbReference>
<reference evidence="10 11" key="1">
    <citation type="journal article" date="2016" name="Nat. Commun.">
        <title>Thousands of microbial genomes shed light on interconnected biogeochemical processes in an aquifer system.</title>
        <authorList>
            <person name="Anantharaman K."/>
            <person name="Brown C.T."/>
            <person name="Hug L.A."/>
            <person name="Sharon I."/>
            <person name="Castelle C.J."/>
            <person name="Probst A.J."/>
            <person name="Thomas B.C."/>
            <person name="Singh A."/>
            <person name="Wilkins M.J."/>
            <person name="Karaoz U."/>
            <person name="Brodie E.L."/>
            <person name="Williams K.H."/>
            <person name="Hubbard S.S."/>
            <person name="Banfield J.F."/>
        </authorList>
    </citation>
    <scope>NUCLEOTIDE SEQUENCE [LARGE SCALE GENOMIC DNA]</scope>
</reference>
<comment type="catalytic activity">
    <reaction evidence="7 8">
        <text>L-threonylcarbamoyladenylate + adenosine(37) in tRNA = N(6)-L-threonylcarbamoyladenosine(37) in tRNA + AMP + H(+)</text>
        <dbReference type="Rhea" id="RHEA:37059"/>
        <dbReference type="Rhea" id="RHEA-COMP:10162"/>
        <dbReference type="Rhea" id="RHEA-COMP:10163"/>
        <dbReference type="ChEBI" id="CHEBI:15378"/>
        <dbReference type="ChEBI" id="CHEBI:73682"/>
        <dbReference type="ChEBI" id="CHEBI:74411"/>
        <dbReference type="ChEBI" id="CHEBI:74418"/>
        <dbReference type="ChEBI" id="CHEBI:456215"/>
        <dbReference type="EC" id="2.3.1.234"/>
    </reaction>
</comment>
<comment type="caution">
    <text evidence="10">The sequence shown here is derived from an EMBL/GenBank/DDBJ whole genome shotgun (WGS) entry which is preliminary data.</text>
</comment>
<feature type="binding site" evidence="8">
    <location>
        <position position="177"/>
    </location>
    <ligand>
        <name>substrate</name>
    </ligand>
</feature>
<evidence type="ECO:0000256" key="7">
    <source>
        <dbReference type="ARBA" id="ARBA00048117"/>
    </source>
</evidence>
<organism evidence="10 11">
    <name type="scientific">candidate division WOR-1 bacterium RIFOXYB2_FULL_48_7</name>
    <dbReference type="NCBI Taxonomy" id="1802583"/>
    <lineage>
        <taxon>Bacteria</taxon>
        <taxon>Bacillati</taxon>
        <taxon>Saganbacteria</taxon>
    </lineage>
</organism>
<evidence type="ECO:0000256" key="6">
    <source>
        <dbReference type="ARBA" id="ARBA00023315"/>
    </source>
</evidence>
<protein>
    <recommendedName>
        <fullName evidence="8">tRNA N6-adenosine threonylcarbamoyltransferase</fullName>
        <ecNumber evidence="8">2.3.1.234</ecNumber>
    </recommendedName>
    <alternativeName>
        <fullName evidence="8">N6-L-threonylcarbamoyladenine synthase</fullName>
        <shortName evidence="8">t(6)A synthase</shortName>
    </alternativeName>
    <alternativeName>
        <fullName evidence="8">t(6)A37 threonylcarbamoyladenosine biosynthesis protein TsaD</fullName>
    </alternativeName>
    <alternativeName>
        <fullName evidence="8">tRNA threonylcarbamoyladenosine biosynthesis protein TsaD</fullName>
    </alternativeName>
</protein>
<evidence type="ECO:0000313" key="11">
    <source>
        <dbReference type="Proteomes" id="UP000178951"/>
    </source>
</evidence>
<feature type="binding site" evidence="8">
    <location>
        <position position="309"/>
    </location>
    <ligand>
        <name>Fe cation</name>
        <dbReference type="ChEBI" id="CHEBI:24875"/>
    </ligand>
</feature>
<gene>
    <name evidence="8" type="primary">tsaD</name>
    <name evidence="10" type="ORF">A2311_00780</name>
</gene>
<evidence type="ECO:0000256" key="4">
    <source>
        <dbReference type="ARBA" id="ARBA00022723"/>
    </source>
</evidence>
<dbReference type="PANTHER" id="PTHR11735:SF6">
    <property type="entry name" value="TRNA N6-ADENOSINE THREONYLCARBAMOYLTRANSFERASE, MITOCHONDRIAL"/>
    <property type="match status" value="1"/>
</dbReference>
<feature type="binding site" evidence="8">
    <location>
        <position position="115"/>
    </location>
    <ligand>
        <name>Fe cation</name>
        <dbReference type="ChEBI" id="CHEBI:24875"/>
    </ligand>
</feature>
<evidence type="ECO:0000259" key="9">
    <source>
        <dbReference type="Pfam" id="PF00814"/>
    </source>
</evidence>
<dbReference type="GO" id="GO:0061711">
    <property type="term" value="F:tRNA N(6)-L-threonylcarbamoyladenine synthase activity"/>
    <property type="evidence" value="ECO:0007669"/>
    <property type="project" value="UniProtKB-EC"/>
</dbReference>
<keyword evidence="6 8" id="KW-0012">Acyltransferase</keyword>
<dbReference type="HAMAP" id="MF_01445">
    <property type="entry name" value="TsaD"/>
    <property type="match status" value="1"/>
</dbReference>
<dbReference type="FunFam" id="3.30.420.40:FF:000040">
    <property type="entry name" value="tRNA N6-adenosine threonylcarbamoyltransferase"/>
    <property type="match status" value="1"/>
</dbReference>
<comment type="function">
    <text evidence="8">Required for the formation of a threonylcarbamoyl group on adenosine at position 37 (t(6)A37) in tRNAs that read codons beginning with adenine. Is involved in the transfer of the threonylcarbamoyl moiety of threonylcarbamoyl-AMP (TC-AMP) to the N6 group of A37, together with TsaE and TsaB. TsaD likely plays a direct catalytic role in this reaction.</text>
</comment>
<feature type="binding site" evidence="8">
    <location>
        <position position="194"/>
    </location>
    <ligand>
        <name>substrate</name>
    </ligand>
</feature>
<dbReference type="PRINTS" id="PR00789">
    <property type="entry name" value="OSIALOPTASE"/>
</dbReference>
<keyword evidence="1 8" id="KW-0963">Cytoplasm</keyword>
<dbReference type="EC" id="2.3.1.234" evidence="8"/>
<dbReference type="Proteomes" id="UP000178951">
    <property type="component" value="Unassembled WGS sequence"/>
</dbReference>
<feature type="binding site" evidence="8">
    <location>
        <begin position="144"/>
        <end position="148"/>
    </location>
    <ligand>
        <name>substrate</name>
    </ligand>
</feature>
<keyword evidence="4 8" id="KW-0479">Metal-binding</keyword>
<dbReference type="Pfam" id="PF00814">
    <property type="entry name" value="TsaD"/>
    <property type="match status" value="1"/>
</dbReference>
<accession>A0A1F4TJJ7</accession>
<evidence type="ECO:0000256" key="3">
    <source>
        <dbReference type="ARBA" id="ARBA00022694"/>
    </source>
</evidence>
<name>A0A1F4TJJ7_UNCSA</name>
<dbReference type="InterPro" id="IPR043129">
    <property type="entry name" value="ATPase_NBD"/>
</dbReference>
<feature type="binding site" evidence="8">
    <location>
        <position position="111"/>
    </location>
    <ligand>
        <name>Fe cation</name>
        <dbReference type="ChEBI" id="CHEBI:24875"/>
    </ligand>
</feature>
<keyword evidence="2 8" id="KW-0808">Transferase</keyword>
<sequence>MLILSIETSCDETSVAIIGDNCAILANLVSSQIDLHRKYGGIVPEIASRKHIEVINPLIKEALEKAKISFKDLTAVAVTYGPGLIGSLLVGLSAAKAIAYGLNIPLLGVNHLAGHIYANFITSNIKHQTSKSTSKSQFPFICLLVSGGHTMLVLVESHGKYKTLGRTRDDAAGEAFDKIARFLNLGYPGGPIIDKLAKTGNPQAIAFKRPMIEGSYGYDFSFSGLKTAVINLVSREQSYSIADIAASFQQAVVDVLVDKTIRAADEYNCQTIALAGGVSANSQLRTELQARGQAAGLEVIIPDLEFCTDNAAMIGAAAYYQLTNHSPQVTAHYDLSPVASLRL</sequence>
<comment type="cofactor">
    <cofactor evidence="8">
        <name>Fe(2+)</name>
        <dbReference type="ChEBI" id="CHEBI:29033"/>
    </cofactor>
    <text evidence="8">Binds 1 Fe(2+) ion per subunit.</text>
</comment>
<dbReference type="EMBL" id="MEUF01000072">
    <property type="protein sequence ID" value="OGC32777.1"/>
    <property type="molecule type" value="Genomic_DNA"/>
</dbReference>
<dbReference type="NCBIfam" id="TIGR00329">
    <property type="entry name" value="gcp_kae1"/>
    <property type="match status" value="1"/>
</dbReference>
<dbReference type="GO" id="GO:0002949">
    <property type="term" value="P:tRNA threonylcarbamoyladenosine modification"/>
    <property type="evidence" value="ECO:0007669"/>
    <property type="project" value="UniProtKB-UniRule"/>
</dbReference>
<comment type="subcellular location">
    <subcellularLocation>
        <location evidence="8">Cytoplasm</location>
    </subcellularLocation>
</comment>
<dbReference type="InterPro" id="IPR017860">
    <property type="entry name" value="Peptidase_M22_CS"/>
</dbReference>
<dbReference type="GO" id="GO:0005737">
    <property type="term" value="C:cytoplasm"/>
    <property type="evidence" value="ECO:0007669"/>
    <property type="project" value="UniProtKB-SubCell"/>
</dbReference>
<dbReference type="SUPFAM" id="SSF53067">
    <property type="entry name" value="Actin-like ATPase domain"/>
    <property type="match status" value="2"/>
</dbReference>
<dbReference type="FunFam" id="3.30.420.40:FF:000012">
    <property type="entry name" value="tRNA N6-adenosine threonylcarbamoyltransferase"/>
    <property type="match status" value="1"/>
</dbReference>
<dbReference type="InterPro" id="IPR000905">
    <property type="entry name" value="Gcp-like_dom"/>
</dbReference>
<proteinExistence type="inferred from homology"/>
<evidence type="ECO:0000313" key="10">
    <source>
        <dbReference type="EMBL" id="OGC32777.1"/>
    </source>
</evidence>
<feature type="binding site" evidence="8">
    <location>
        <position position="190"/>
    </location>
    <ligand>
        <name>substrate</name>
    </ligand>
</feature>
<dbReference type="PANTHER" id="PTHR11735">
    <property type="entry name" value="TRNA N6-ADENOSINE THREONYLCARBAMOYLTRANSFERASE"/>
    <property type="match status" value="1"/>
</dbReference>
<dbReference type="GO" id="GO:0005506">
    <property type="term" value="F:iron ion binding"/>
    <property type="evidence" value="ECO:0007669"/>
    <property type="project" value="UniProtKB-UniRule"/>
</dbReference>
<feature type="domain" description="Gcp-like" evidence="9">
    <location>
        <begin position="24"/>
        <end position="315"/>
    </location>
</feature>